<dbReference type="InterPro" id="IPR023346">
    <property type="entry name" value="Lysozyme-like_dom_sf"/>
</dbReference>
<evidence type="ECO:0000256" key="6">
    <source>
        <dbReference type="ARBA" id="ARBA00022960"/>
    </source>
</evidence>
<dbReference type="Gene3D" id="1.10.3810.10">
    <property type="entry name" value="Biosynthetic peptidoglycan transglycosylase-like"/>
    <property type="match status" value="1"/>
</dbReference>
<dbReference type="RefSeq" id="WP_258830224.1">
    <property type="nucleotide sequence ID" value="NZ_JANUHA010000024.1"/>
</dbReference>
<organism evidence="13 14">
    <name type="scientific">Massilia agri</name>
    <dbReference type="NCBI Taxonomy" id="1886785"/>
    <lineage>
        <taxon>Bacteria</taxon>
        <taxon>Pseudomonadati</taxon>
        <taxon>Pseudomonadota</taxon>
        <taxon>Betaproteobacteria</taxon>
        <taxon>Burkholderiales</taxon>
        <taxon>Oxalobacteraceae</taxon>
        <taxon>Telluria group</taxon>
        <taxon>Massilia</taxon>
    </lineage>
</organism>
<reference evidence="13 14" key="1">
    <citation type="submission" date="2022-08" db="EMBL/GenBank/DDBJ databases">
        <title>Reclassification of Massilia species as members of the genera Telluria, Duganella, Pseudoduganella, Mokoshia gen. nov. and Zemynaea gen. nov. using orthogonal and non-orthogonal genome-based approaches.</title>
        <authorList>
            <person name="Bowman J.P."/>
        </authorList>
    </citation>
    <scope>NUCLEOTIDE SEQUENCE [LARGE SCALE GENOMIC DNA]</scope>
    <source>
        <strain evidence="13 14">JCM 31661</strain>
    </source>
</reference>
<dbReference type="Pfam" id="PF00912">
    <property type="entry name" value="Transgly"/>
    <property type="match status" value="1"/>
</dbReference>
<evidence type="ECO:0000256" key="3">
    <source>
        <dbReference type="ARBA" id="ARBA00022475"/>
    </source>
</evidence>
<keyword evidence="4" id="KW-0328">Glycosyltransferase</keyword>
<comment type="catalytic activity">
    <reaction evidence="11">
        <text>[GlcNAc-(1-&gt;4)-Mur2Ac(oyl-L-Ala-gamma-D-Glu-L-Lys-D-Ala-D-Ala)](n)-di-trans,octa-cis-undecaprenyl diphosphate + beta-D-GlcNAc-(1-&gt;4)-Mur2Ac(oyl-L-Ala-gamma-D-Glu-L-Lys-D-Ala-D-Ala)-di-trans,octa-cis-undecaprenyl diphosphate = [GlcNAc-(1-&gt;4)-Mur2Ac(oyl-L-Ala-gamma-D-Glu-L-Lys-D-Ala-D-Ala)](n+1)-di-trans,octa-cis-undecaprenyl diphosphate + di-trans,octa-cis-undecaprenyl diphosphate + H(+)</text>
        <dbReference type="Rhea" id="RHEA:23708"/>
        <dbReference type="Rhea" id="RHEA-COMP:9602"/>
        <dbReference type="Rhea" id="RHEA-COMP:9603"/>
        <dbReference type="ChEBI" id="CHEBI:15378"/>
        <dbReference type="ChEBI" id="CHEBI:58405"/>
        <dbReference type="ChEBI" id="CHEBI:60033"/>
        <dbReference type="ChEBI" id="CHEBI:78435"/>
        <dbReference type="EC" id="2.4.99.28"/>
    </reaction>
</comment>
<evidence type="ECO:0000256" key="8">
    <source>
        <dbReference type="ARBA" id="ARBA00023136"/>
    </source>
</evidence>
<dbReference type="InterPro" id="IPR036950">
    <property type="entry name" value="PBP_transglycosylase"/>
</dbReference>
<keyword evidence="8" id="KW-0472">Membrane</keyword>
<evidence type="ECO:0000256" key="1">
    <source>
        <dbReference type="ARBA" id="ARBA00004236"/>
    </source>
</evidence>
<evidence type="ECO:0000313" key="14">
    <source>
        <dbReference type="Proteomes" id="UP001206572"/>
    </source>
</evidence>
<name>A0ABT2ASM3_9BURK</name>
<keyword evidence="9" id="KW-0961">Cell wall biogenesis/degradation</keyword>
<comment type="subcellular location">
    <subcellularLocation>
        <location evidence="1">Cell membrane</location>
    </subcellularLocation>
</comment>
<dbReference type="SUPFAM" id="SSF53955">
    <property type="entry name" value="Lysozyme-like"/>
    <property type="match status" value="1"/>
</dbReference>
<evidence type="ECO:0000256" key="7">
    <source>
        <dbReference type="ARBA" id="ARBA00022984"/>
    </source>
</evidence>
<evidence type="ECO:0000256" key="11">
    <source>
        <dbReference type="ARBA" id="ARBA00049902"/>
    </source>
</evidence>
<protein>
    <submittedName>
        <fullName evidence="13">Transglycosylase domain-containing protein</fullName>
    </submittedName>
</protein>
<keyword evidence="7" id="KW-0573">Peptidoglycan synthesis</keyword>
<evidence type="ECO:0000256" key="9">
    <source>
        <dbReference type="ARBA" id="ARBA00023316"/>
    </source>
</evidence>
<gene>
    <name evidence="13" type="ORF">NX780_22800</name>
</gene>
<dbReference type="EMBL" id="JANUHA010000024">
    <property type="protein sequence ID" value="MCS0599180.1"/>
    <property type="molecule type" value="Genomic_DNA"/>
</dbReference>
<comment type="caution">
    <text evidence="13">The sequence shown here is derived from an EMBL/GenBank/DDBJ whole genome shotgun (WGS) entry which is preliminary data.</text>
</comment>
<dbReference type="Proteomes" id="UP001206572">
    <property type="component" value="Unassembled WGS sequence"/>
</dbReference>
<proteinExistence type="predicted"/>
<evidence type="ECO:0000256" key="10">
    <source>
        <dbReference type="ARBA" id="ARBA00034000"/>
    </source>
</evidence>
<keyword evidence="6" id="KW-0133">Cell shape</keyword>
<dbReference type="InterPro" id="IPR001264">
    <property type="entry name" value="Glyco_trans_51"/>
</dbReference>
<keyword evidence="3" id="KW-1003">Cell membrane</keyword>
<sequence>MRWRRVLLLVTTLILAYLALAGAWAWTVFDEALATRPVADTVPLSARQTAILLRVEDPTFFEHAGLSIAPGQGMATISSALARDVFIGSGGLEGMNGAVQRFYRSVFDCCKRIDLGRDVMTLVLDSRMPKHDQLARYVATVYMGTHAGQQVSGLAPAARSYLGKPLEETSEAEFVTLVAMIKAPNQYHPVRDPEALAQRAARIQALLAGRCAASGWFDTEFKECAP</sequence>
<evidence type="ECO:0000313" key="13">
    <source>
        <dbReference type="EMBL" id="MCS0599180.1"/>
    </source>
</evidence>
<evidence type="ECO:0000256" key="5">
    <source>
        <dbReference type="ARBA" id="ARBA00022679"/>
    </source>
</evidence>
<feature type="domain" description="Glycosyl transferase family 51" evidence="12">
    <location>
        <begin position="45"/>
        <end position="203"/>
    </location>
</feature>
<keyword evidence="14" id="KW-1185">Reference proteome</keyword>
<evidence type="ECO:0000259" key="12">
    <source>
        <dbReference type="Pfam" id="PF00912"/>
    </source>
</evidence>
<dbReference type="InterPro" id="IPR050396">
    <property type="entry name" value="Glycosyltr_51/Transpeptidase"/>
</dbReference>
<dbReference type="PANTHER" id="PTHR32282">
    <property type="entry name" value="BINDING PROTEIN TRANSPEPTIDASE, PUTATIVE-RELATED"/>
    <property type="match status" value="1"/>
</dbReference>
<evidence type="ECO:0000256" key="4">
    <source>
        <dbReference type="ARBA" id="ARBA00022676"/>
    </source>
</evidence>
<evidence type="ECO:0000256" key="2">
    <source>
        <dbReference type="ARBA" id="ARBA00004752"/>
    </source>
</evidence>
<keyword evidence="5" id="KW-0808">Transferase</keyword>
<dbReference type="PANTHER" id="PTHR32282:SF11">
    <property type="entry name" value="PENICILLIN-BINDING PROTEIN 1B"/>
    <property type="match status" value="1"/>
</dbReference>
<accession>A0ABT2ASM3</accession>
<comment type="catalytic activity">
    <reaction evidence="10">
        <text>Preferential cleavage: (Ac)2-L-Lys-D-Ala-|-D-Ala. Also transpeptidation of peptidyl-alanyl moieties that are N-acyl substituents of D-alanine.</text>
        <dbReference type="EC" id="3.4.16.4"/>
    </reaction>
</comment>
<comment type="pathway">
    <text evidence="2">Cell wall biogenesis; peptidoglycan biosynthesis.</text>
</comment>